<protein>
    <submittedName>
        <fullName evidence="1">Uncharacterized protein</fullName>
    </submittedName>
</protein>
<accession>A0A508WZ06</accession>
<dbReference type="Proteomes" id="UP000507954">
    <property type="component" value="Unassembled WGS sequence"/>
</dbReference>
<reference evidence="1" key="1">
    <citation type="submission" date="2019-06" db="EMBL/GenBank/DDBJ databases">
        <authorList>
            <person name="Le Quere A."/>
            <person name="Colella S."/>
        </authorList>
    </citation>
    <scope>NUCLEOTIDE SEQUENCE</scope>
    <source>
        <strain evidence="1">EmedicaeMD41</strain>
    </source>
</reference>
<evidence type="ECO:0000313" key="1">
    <source>
        <dbReference type="EMBL" id="VTZ61178.1"/>
    </source>
</evidence>
<organism evidence="1">
    <name type="scientific">Sinorhizobium medicae</name>
    <dbReference type="NCBI Taxonomy" id="110321"/>
    <lineage>
        <taxon>Bacteria</taxon>
        <taxon>Pseudomonadati</taxon>
        <taxon>Pseudomonadota</taxon>
        <taxon>Alphaproteobacteria</taxon>
        <taxon>Hyphomicrobiales</taxon>
        <taxon>Rhizobiaceae</taxon>
        <taxon>Sinorhizobium/Ensifer group</taxon>
        <taxon>Sinorhizobium</taxon>
    </lineage>
</organism>
<dbReference type="EMBL" id="CABFNB010000089">
    <property type="protein sequence ID" value="VTZ61178.1"/>
    <property type="molecule type" value="Genomic_DNA"/>
</dbReference>
<proteinExistence type="predicted"/>
<name>A0A508WZ06_9HYPH</name>
<sequence>MKFAQAGSQLLGHADDSTPAEYCFVSKRI</sequence>
<dbReference type="AlphaFoldDB" id="A0A508WZ06"/>
<gene>
    <name evidence="1" type="ORF">EMEDMD4_240121</name>
</gene>